<dbReference type="PANTHER" id="PTHR41773">
    <property type="entry name" value="GTP PYROPHOSPHATASE-RELATED"/>
    <property type="match status" value="1"/>
</dbReference>
<gene>
    <name evidence="3" type="ORF">HPK16_04400</name>
</gene>
<evidence type="ECO:0000313" key="4">
    <source>
        <dbReference type="Proteomes" id="UP000548787"/>
    </source>
</evidence>
<comment type="pathway">
    <text evidence="1">Purine metabolism; ppGpp biosynthesis; ppGpp from GTP: step 1/2.</text>
</comment>
<dbReference type="CDD" id="cd05399">
    <property type="entry name" value="NT_Rel-Spo_like"/>
    <property type="match status" value="1"/>
</dbReference>
<proteinExistence type="predicted"/>
<keyword evidence="4" id="KW-1185">Reference proteome</keyword>
<dbReference type="RefSeq" id="WP_181675799.1">
    <property type="nucleotide sequence ID" value="NZ_JABJVM010000003.1"/>
</dbReference>
<protein>
    <recommendedName>
        <fullName evidence="2">RelA/SpoT domain-containing protein</fullName>
    </recommendedName>
</protein>
<dbReference type="InterPro" id="IPR007685">
    <property type="entry name" value="RelA_SpoT"/>
</dbReference>
<dbReference type="SMART" id="SM00954">
    <property type="entry name" value="RelA_SpoT"/>
    <property type="match status" value="1"/>
</dbReference>
<dbReference type="Gene3D" id="1.10.287.860">
    <property type="entry name" value="Nucleotidyltransferase"/>
    <property type="match status" value="1"/>
</dbReference>
<comment type="caution">
    <text evidence="3">The sequence shown here is derived from an EMBL/GenBank/DDBJ whole genome shotgun (WGS) entry which is preliminary data.</text>
</comment>
<feature type="domain" description="RelA/SpoT" evidence="2">
    <location>
        <begin position="42"/>
        <end position="167"/>
    </location>
</feature>
<evidence type="ECO:0000259" key="2">
    <source>
        <dbReference type="SMART" id="SM00954"/>
    </source>
</evidence>
<dbReference type="SUPFAM" id="SSF81301">
    <property type="entry name" value="Nucleotidyltransferase"/>
    <property type="match status" value="1"/>
</dbReference>
<dbReference type="PANTHER" id="PTHR41773:SF1">
    <property type="entry name" value="RELA_SPOT DOMAIN-CONTAINING PROTEIN"/>
    <property type="match status" value="1"/>
</dbReference>
<dbReference type="Pfam" id="PF04607">
    <property type="entry name" value="RelA_SpoT"/>
    <property type="match status" value="1"/>
</dbReference>
<organism evidence="3 4">
    <name type="scientific">Listeria rustica</name>
    <dbReference type="NCBI Taxonomy" id="2713503"/>
    <lineage>
        <taxon>Bacteria</taxon>
        <taxon>Bacillati</taxon>
        <taxon>Bacillota</taxon>
        <taxon>Bacilli</taxon>
        <taxon>Bacillales</taxon>
        <taxon>Listeriaceae</taxon>
        <taxon>Listeria</taxon>
    </lineage>
</organism>
<dbReference type="InterPro" id="IPR043519">
    <property type="entry name" value="NT_sf"/>
</dbReference>
<accession>A0A7W1YFF0</accession>
<dbReference type="Gene3D" id="3.30.460.10">
    <property type="entry name" value="Beta Polymerase, domain 2"/>
    <property type="match status" value="1"/>
</dbReference>
<sequence>MDANSKWYENNKDLYLKFKNSIQEIIERNMDASEVPYQSIEGRLKTKESFLEKCVRKSYNQPTEAMDIVGIRIIAYTLADVKKIGEIITSTFRVDKDNSGDKSAKMDANQVGYLSVHYIAEYGEDRLVLNENTVFKNLKFEIQIRTILQHAWAEIEHDKGYKFGGKLPNEIGRRFSLAAGVLEMVDREFQNLSDEIDRHSKNIKIEADRGNLSIPIDSKSLYQYISSKFGEIEKTEGSLRSQKIFKELHLYGIEILSDLDELFSDSSVEIIHSLIASKGAKSDINFVSIIRYAMLIDDAEKYLDTAWNRSWSGIPKIYVNIMKENNIDINLSKYKISLI</sequence>
<dbReference type="EMBL" id="JABJVM010000003">
    <property type="protein sequence ID" value="MBA3925577.1"/>
    <property type="molecule type" value="Genomic_DNA"/>
</dbReference>
<dbReference type="AlphaFoldDB" id="A0A7W1YFF0"/>
<reference evidence="3 4" key="1">
    <citation type="submission" date="2020-08" db="EMBL/GenBank/DDBJ databases">
        <title>Listeria ohnekaius sp. nov. and Listeria portnoyii sp. nov. isolated from non-agricultural and natural environments.</title>
        <authorList>
            <person name="Weller D."/>
            <person name="Belias A.M."/>
            <person name="Liao J."/>
            <person name="Guo S."/>
            <person name="Orsi R.H."/>
            <person name="Wiedmann M."/>
        </authorList>
    </citation>
    <scope>NUCLEOTIDE SEQUENCE [LARGE SCALE GENOMIC DNA]</scope>
    <source>
        <strain evidence="3 4">FSL W9-0585</strain>
    </source>
</reference>
<dbReference type="UniPathway" id="UPA00908">
    <property type="reaction ID" value="UER00884"/>
</dbReference>
<dbReference type="GO" id="GO:0015970">
    <property type="term" value="P:guanosine tetraphosphate biosynthetic process"/>
    <property type="evidence" value="ECO:0007669"/>
    <property type="project" value="UniProtKB-UniPathway"/>
</dbReference>
<name>A0A7W1YFF0_9LIST</name>
<evidence type="ECO:0000256" key="1">
    <source>
        <dbReference type="ARBA" id="ARBA00004976"/>
    </source>
</evidence>
<evidence type="ECO:0000313" key="3">
    <source>
        <dbReference type="EMBL" id="MBA3925577.1"/>
    </source>
</evidence>
<dbReference type="Proteomes" id="UP000548787">
    <property type="component" value="Unassembled WGS sequence"/>
</dbReference>